<protein>
    <submittedName>
        <fullName evidence="1">BNR/Asp-box repeat domain protein</fullName>
    </submittedName>
</protein>
<gene>
    <name evidence="1" type="ORF">M23134_04975</name>
</gene>
<keyword evidence="2" id="KW-1185">Reference proteome</keyword>
<dbReference type="eggNOG" id="COG4409">
    <property type="taxonomic scope" value="Bacteria"/>
</dbReference>
<dbReference type="Gene3D" id="2.120.10.10">
    <property type="match status" value="2"/>
</dbReference>
<name>A1ZXG9_MICM2</name>
<organism evidence="1 2">
    <name type="scientific">Microscilla marina ATCC 23134</name>
    <dbReference type="NCBI Taxonomy" id="313606"/>
    <lineage>
        <taxon>Bacteria</taxon>
        <taxon>Pseudomonadati</taxon>
        <taxon>Bacteroidota</taxon>
        <taxon>Cytophagia</taxon>
        <taxon>Cytophagales</taxon>
        <taxon>Microscillaceae</taxon>
        <taxon>Microscilla</taxon>
    </lineage>
</organism>
<sequence>MWGSIYSLSIAQIKPLPNPALTNSFTPKLHLSPKGKVYLSWQTKNVNQKHSLWVSSLKGEKWSVPRQAATETQQWFVNWADFPAVTTFGKHSLAVNYLQKSASSTYAYDVMLRISHDKGKTWQKPWVAHQDGTHTEHGFVSLAPASNGRFLAVWLDGRETAKKTGKSHGHSHEHGANKKAMTLRAAFFDGEGNKHAPALLNDWVCDCCQTSVAPTRQGYVVVYRGRSKGEVRDIACQTYKNGQWTSPHIIHPDGWVINGCPVNGPSVSANGNQVAVAWYTKANNKAKVQVAFSDNGGESFSLPTQVNEGSTIGRVACAALPNGDALVVWLETNDTKTFIKLRKVSAQGKAGKIYIVSQTSSARSSGFPQIVVQGKHAILAWTLANKKSKVLKTATYAF</sequence>
<dbReference type="Proteomes" id="UP000004095">
    <property type="component" value="Unassembled WGS sequence"/>
</dbReference>
<accession>A1ZXG9</accession>
<dbReference type="SUPFAM" id="SSF50939">
    <property type="entry name" value="Sialidases"/>
    <property type="match status" value="1"/>
</dbReference>
<dbReference type="EMBL" id="AAWS01000058">
    <property type="protein sequence ID" value="EAY24936.1"/>
    <property type="molecule type" value="Genomic_DNA"/>
</dbReference>
<dbReference type="AlphaFoldDB" id="A1ZXG9"/>
<reference evidence="1 2" key="1">
    <citation type="submission" date="2007-01" db="EMBL/GenBank/DDBJ databases">
        <authorList>
            <person name="Haygood M."/>
            <person name="Podell S."/>
            <person name="Anderson C."/>
            <person name="Hopkinson B."/>
            <person name="Roe K."/>
            <person name="Barbeau K."/>
            <person name="Gaasterland T."/>
            <person name="Ferriera S."/>
            <person name="Johnson J."/>
            <person name="Kravitz S."/>
            <person name="Beeson K."/>
            <person name="Sutton G."/>
            <person name="Rogers Y.-H."/>
            <person name="Friedman R."/>
            <person name="Frazier M."/>
            <person name="Venter J.C."/>
        </authorList>
    </citation>
    <scope>NUCLEOTIDE SEQUENCE [LARGE SCALE GENOMIC DNA]</scope>
    <source>
        <strain evidence="1 2">ATCC 23134</strain>
    </source>
</reference>
<dbReference type="CDD" id="cd15482">
    <property type="entry name" value="Sialidase_non-viral"/>
    <property type="match status" value="2"/>
</dbReference>
<evidence type="ECO:0000313" key="1">
    <source>
        <dbReference type="EMBL" id="EAY24936.1"/>
    </source>
</evidence>
<comment type="caution">
    <text evidence="1">The sequence shown here is derived from an EMBL/GenBank/DDBJ whole genome shotgun (WGS) entry which is preliminary data.</text>
</comment>
<proteinExistence type="predicted"/>
<dbReference type="InterPro" id="IPR036278">
    <property type="entry name" value="Sialidase_sf"/>
</dbReference>
<evidence type="ECO:0000313" key="2">
    <source>
        <dbReference type="Proteomes" id="UP000004095"/>
    </source>
</evidence>